<gene>
    <name evidence="5" type="primary">rpl15</name>
    <name evidence="9" type="ORF">AFULGI_00021620</name>
</gene>
<feature type="compositionally biased region" description="Basic residues" evidence="7">
    <location>
        <begin position="1"/>
        <end position="11"/>
    </location>
</feature>
<evidence type="ECO:0000256" key="5">
    <source>
        <dbReference type="HAMAP-Rule" id="MF_01341"/>
    </source>
</evidence>
<evidence type="ECO:0000256" key="2">
    <source>
        <dbReference type="ARBA" id="ARBA00022980"/>
    </source>
</evidence>
<dbReference type="GeneID" id="24795647"/>
<accession>A0A075WMW7</accession>
<evidence type="ECO:0000256" key="1">
    <source>
        <dbReference type="ARBA" id="ARBA00007320"/>
    </source>
</evidence>
<sequence>MPKKKVKKFRGSRTFGWGSHKNRRGRGNRGGAGNAGVHKHKYIKFVKLAKKGEYLFGKHGFTRPKILRKDYLNVQAVKETLRWLKEEGKLDDYTYRYLYSRPELNAGDLDEIIDRLASLGLAEKEGDVYRIDLAELGYSKLLGSGKVTRKMEVKVFEATPKAVEKIEAAGGKVVAE</sequence>
<dbReference type="PANTHER" id="PTHR11721">
    <property type="entry name" value="60S RIBOSOMAL PROTEIN L27A"/>
    <property type="match status" value="1"/>
</dbReference>
<comment type="function">
    <text evidence="5">Binds to the 23S rRNA.</text>
</comment>
<reference evidence="9 10" key="1">
    <citation type="submission" date="2013-07" db="EMBL/GenBank/DDBJ databases">
        <title>Genome of Archaeoglobus fulgidus.</title>
        <authorList>
            <person name="Fiebig A."/>
            <person name="Birkeland N.-K."/>
        </authorList>
    </citation>
    <scope>NUCLEOTIDE SEQUENCE [LARGE SCALE GENOMIC DNA]</scope>
    <source>
        <strain evidence="9 10">DSM 8774</strain>
    </source>
</reference>
<dbReference type="InterPro" id="IPR036227">
    <property type="entry name" value="Ribosomal_uL15/eL18_sf"/>
</dbReference>
<dbReference type="KEGG" id="afg:AFULGI_00021620"/>
<evidence type="ECO:0000313" key="9">
    <source>
        <dbReference type="EMBL" id="AIG98898.1"/>
    </source>
</evidence>
<dbReference type="PROSITE" id="PS00475">
    <property type="entry name" value="RIBOSOMAL_L15"/>
    <property type="match status" value="1"/>
</dbReference>
<evidence type="ECO:0000256" key="7">
    <source>
        <dbReference type="SAM" id="MobiDB-lite"/>
    </source>
</evidence>
<organism evidence="9 10">
    <name type="scientific">Archaeoglobus fulgidus DSM 8774</name>
    <dbReference type="NCBI Taxonomy" id="1344584"/>
    <lineage>
        <taxon>Archaea</taxon>
        <taxon>Methanobacteriati</taxon>
        <taxon>Methanobacteriota</taxon>
        <taxon>Archaeoglobi</taxon>
        <taxon>Archaeoglobales</taxon>
        <taxon>Archaeoglobaceae</taxon>
        <taxon>Archaeoglobus</taxon>
    </lineage>
</organism>
<name>A0A075WMW7_ARCFL</name>
<dbReference type="EMBL" id="CP006577">
    <property type="protein sequence ID" value="AIG98898.1"/>
    <property type="molecule type" value="Genomic_DNA"/>
</dbReference>
<dbReference type="Gene3D" id="3.100.10.10">
    <property type="match status" value="1"/>
</dbReference>
<feature type="domain" description="Large ribosomal subunit protein uL15/eL18" evidence="8">
    <location>
        <begin position="104"/>
        <end position="174"/>
    </location>
</feature>
<keyword evidence="2 5" id="KW-0689">Ribosomal protein</keyword>
<evidence type="ECO:0000313" key="10">
    <source>
        <dbReference type="Proteomes" id="UP000028501"/>
    </source>
</evidence>
<comment type="subunit">
    <text evidence="5">Part of the 50S ribosomal subunit.</text>
</comment>
<keyword evidence="5" id="KW-0694">RNA-binding</keyword>
<dbReference type="SUPFAM" id="SSF52080">
    <property type="entry name" value="Ribosomal proteins L15p and L18e"/>
    <property type="match status" value="1"/>
</dbReference>
<dbReference type="InterPro" id="IPR021131">
    <property type="entry name" value="Ribosomal_uL15/eL18"/>
</dbReference>
<evidence type="ECO:0000256" key="3">
    <source>
        <dbReference type="ARBA" id="ARBA00023274"/>
    </source>
</evidence>
<comment type="similarity">
    <text evidence="1 5 6">Belongs to the universal ribosomal protein uL15 family.</text>
</comment>
<evidence type="ECO:0000259" key="8">
    <source>
        <dbReference type="Pfam" id="PF00828"/>
    </source>
</evidence>
<protein>
    <recommendedName>
        <fullName evidence="4 5">Large ribosomal subunit protein uL15</fullName>
    </recommendedName>
</protein>
<dbReference type="AlphaFoldDB" id="A0A075WMW7"/>
<dbReference type="Pfam" id="PF00828">
    <property type="entry name" value="Ribosomal_L27A"/>
    <property type="match status" value="1"/>
</dbReference>
<dbReference type="InterPro" id="IPR030878">
    <property type="entry name" value="Ribosomal_uL15"/>
</dbReference>
<dbReference type="RefSeq" id="WP_052270492.1">
    <property type="nucleotide sequence ID" value="NZ_CP006577.1"/>
</dbReference>
<dbReference type="Proteomes" id="UP000028501">
    <property type="component" value="Chromosome"/>
</dbReference>
<dbReference type="HAMAP" id="MF_01341">
    <property type="entry name" value="Ribosomal_uL15"/>
    <property type="match status" value="1"/>
</dbReference>
<dbReference type="InterPro" id="IPR027386">
    <property type="entry name" value="Rbsml_uL15_N"/>
</dbReference>
<dbReference type="GO" id="GO:0022625">
    <property type="term" value="C:cytosolic large ribosomal subunit"/>
    <property type="evidence" value="ECO:0007669"/>
    <property type="project" value="TreeGrafter"/>
</dbReference>
<dbReference type="GO" id="GO:0019843">
    <property type="term" value="F:rRNA binding"/>
    <property type="evidence" value="ECO:0007669"/>
    <property type="project" value="UniProtKB-UniRule"/>
</dbReference>
<proteinExistence type="inferred from homology"/>
<keyword evidence="5" id="KW-0699">rRNA-binding</keyword>
<dbReference type="PANTHER" id="PTHR11721:SF3">
    <property type="entry name" value="LARGE RIBOSOMAL SUBUNIT PROTEIN UL15"/>
    <property type="match status" value="1"/>
</dbReference>
<dbReference type="Gene3D" id="4.10.990.10">
    <property type="match status" value="1"/>
</dbReference>
<dbReference type="InterPro" id="IPR001196">
    <property type="entry name" value="Ribosomal_uL15_CS"/>
</dbReference>
<dbReference type="GO" id="GO:0006412">
    <property type="term" value="P:translation"/>
    <property type="evidence" value="ECO:0007669"/>
    <property type="project" value="UniProtKB-UniRule"/>
</dbReference>
<dbReference type="GO" id="GO:0003735">
    <property type="term" value="F:structural constituent of ribosome"/>
    <property type="evidence" value="ECO:0007669"/>
    <property type="project" value="InterPro"/>
</dbReference>
<evidence type="ECO:0000256" key="6">
    <source>
        <dbReference type="RuleBase" id="RU003888"/>
    </source>
</evidence>
<dbReference type="HOGENOM" id="CLU_109163_0_0_2"/>
<feature type="region of interest" description="Disordered" evidence="7">
    <location>
        <begin position="1"/>
        <end position="35"/>
    </location>
</feature>
<evidence type="ECO:0000256" key="4">
    <source>
        <dbReference type="ARBA" id="ARBA00035200"/>
    </source>
</evidence>
<keyword evidence="3 5" id="KW-0687">Ribonucleoprotein</keyword>